<reference evidence="1" key="1">
    <citation type="submission" date="2021-02" db="EMBL/GenBank/DDBJ databases">
        <title>Natronoglycomyces albus gen. nov., sp. nov, a haloalkaliphilic actinobacterium from a soda solonchak soil.</title>
        <authorList>
            <person name="Sorokin D.Y."/>
            <person name="Khijniak T.V."/>
            <person name="Zakharycheva A.P."/>
            <person name="Boueva O.V."/>
            <person name="Ariskina E.V."/>
            <person name="Hahnke R.L."/>
            <person name="Bunk B."/>
            <person name="Sproer C."/>
            <person name="Schumann P."/>
            <person name="Evtushenko L.I."/>
            <person name="Kublanov I.V."/>
        </authorList>
    </citation>
    <scope>NUCLEOTIDE SEQUENCE</scope>
    <source>
        <strain evidence="1">DSM 106290</strain>
    </source>
</reference>
<dbReference type="AlphaFoldDB" id="A0A895XN70"/>
<dbReference type="KEGG" id="nav:JQS30_07930"/>
<dbReference type="Gene3D" id="2.60.40.10">
    <property type="entry name" value="Immunoglobulins"/>
    <property type="match status" value="2"/>
</dbReference>
<gene>
    <name evidence="1" type="ORF">JQS30_07930</name>
</gene>
<dbReference type="GO" id="GO:0005975">
    <property type="term" value="P:carbohydrate metabolic process"/>
    <property type="evidence" value="ECO:0007669"/>
    <property type="project" value="UniProtKB-ARBA"/>
</dbReference>
<accession>A0A895XN70</accession>
<evidence type="ECO:0000313" key="2">
    <source>
        <dbReference type="Proteomes" id="UP000662939"/>
    </source>
</evidence>
<dbReference type="Proteomes" id="UP000662939">
    <property type="component" value="Chromosome"/>
</dbReference>
<dbReference type="RefSeq" id="WP_213172811.1">
    <property type="nucleotide sequence ID" value="NZ_CP070496.1"/>
</dbReference>
<dbReference type="EMBL" id="CP070496">
    <property type="protein sequence ID" value="QSB06804.1"/>
    <property type="molecule type" value="Genomic_DNA"/>
</dbReference>
<keyword evidence="2" id="KW-1185">Reference proteome</keyword>
<protein>
    <submittedName>
        <fullName evidence="1">Peptidase inhibitor family I36 protein</fullName>
    </submittedName>
</protein>
<organism evidence="1 2">
    <name type="scientific">Natronoglycomyces albus</name>
    <dbReference type="NCBI Taxonomy" id="2811108"/>
    <lineage>
        <taxon>Bacteria</taxon>
        <taxon>Bacillati</taxon>
        <taxon>Actinomycetota</taxon>
        <taxon>Actinomycetes</taxon>
        <taxon>Glycomycetales</taxon>
        <taxon>Glycomycetaceae</taxon>
        <taxon>Natronoglycomyces</taxon>
    </lineage>
</organism>
<proteinExistence type="predicted"/>
<evidence type="ECO:0000313" key="1">
    <source>
        <dbReference type="EMBL" id="QSB06804.1"/>
    </source>
</evidence>
<dbReference type="InterPro" id="IPR013783">
    <property type="entry name" value="Ig-like_fold"/>
</dbReference>
<name>A0A895XN70_9ACTN</name>
<sequence length="424" mass="45748">MTEPYLIQGRGKDKCPPNTFCLFADINFNVGGPRTAILVIPAESTSNNFSEHGFDQSGDGVSSVVNGTNEENALFTKVEQGGARLSVPANTAIADLTKYNLDGSNTGTWNDQPQSALAYKEVVPVPVINIPQADAHVDNARQPISGAATGKVDKVEIYEELTLIGTAPVTNGAWTFTPSTDWSDGKHELNVLAVNGKAKSGRANRNFYRVRPTATVQITNPKNGSHVDASAHIEGNAFNAEAVEVKDGDRILGTTPVNSNKWAYANTSEWTLGEHTVHATALAGQNRSTTTQSTFTVEARNLTVSYKYSGSWSDSSSGTEEHIYSYNIVLKAGTTPVERWRIGFGQLPAKTHLAKQFTDTFWGVLIKDGTDGTVLLGSPPPEQGKHIVFAGQELHLQVQVAFPDKDTAHEKLYSLIAQDWSATT</sequence>